<keyword evidence="2" id="KW-1185">Reference proteome</keyword>
<gene>
    <name evidence="1" type="ORF">PHJA_000506600</name>
</gene>
<reference evidence="1" key="1">
    <citation type="submission" date="2020-07" db="EMBL/GenBank/DDBJ databases">
        <title>Ethylene signaling mediates host invasion by parasitic plants.</title>
        <authorList>
            <person name="Yoshida S."/>
        </authorList>
    </citation>
    <scope>NUCLEOTIDE SEQUENCE</scope>
    <source>
        <strain evidence="1">Okayama</strain>
    </source>
</reference>
<protein>
    <submittedName>
        <fullName evidence="1">Uncharacterized protein</fullName>
    </submittedName>
</protein>
<dbReference type="PANTHER" id="PTHR35757">
    <property type="entry name" value="THERMOSOME SUBUNIT GAMMA"/>
    <property type="match status" value="1"/>
</dbReference>
<name>A0A830BC52_9LAMI</name>
<sequence length="86" mass="9530">MLPSDLQLVNVATWFTQVTDEVEEKSVIIGERNTAAIEALRRAIDGGNNKIGILYGCGHMPDLGRRLREEFDLVASEVPVYGQVSR</sequence>
<dbReference type="Proteomes" id="UP000653305">
    <property type="component" value="Unassembled WGS sequence"/>
</dbReference>
<evidence type="ECO:0000313" key="2">
    <source>
        <dbReference type="Proteomes" id="UP000653305"/>
    </source>
</evidence>
<evidence type="ECO:0000313" key="1">
    <source>
        <dbReference type="EMBL" id="GFP83632.1"/>
    </source>
</evidence>
<dbReference type="AlphaFoldDB" id="A0A830BC52"/>
<comment type="caution">
    <text evidence="1">The sequence shown here is derived from an EMBL/GenBank/DDBJ whole genome shotgun (WGS) entry which is preliminary data.</text>
</comment>
<proteinExistence type="predicted"/>
<accession>A0A830BC52</accession>
<dbReference type="OrthoDB" id="45571at2759"/>
<dbReference type="EMBL" id="BMAC01000066">
    <property type="protein sequence ID" value="GFP83632.1"/>
    <property type="molecule type" value="Genomic_DNA"/>
</dbReference>
<organism evidence="1 2">
    <name type="scientific">Phtheirospermum japonicum</name>
    <dbReference type="NCBI Taxonomy" id="374723"/>
    <lineage>
        <taxon>Eukaryota</taxon>
        <taxon>Viridiplantae</taxon>
        <taxon>Streptophyta</taxon>
        <taxon>Embryophyta</taxon>
        <taxon>Tracheophyta</taxon>
        <taxon>Spermatophyta</taxon>
        <taxon>Magnoliopsida</taxon>
        <taxon>eudicotyledons</taxon>
        <taxon>Gunneridae</taxon>
        <taxon>Pentapetalae</taxon>
        <taxon>asterids</taxon>
        <taxon>lamiids</taxon>
        <taxon>Lamiales</taxon>
        <taxon>Orobanchaceae</taxon>
        <taxon>Orobanchaceae incertae sedis</taxon>
        <taxon>Phtheirospermum</taxon>
    </lineage>
</organism>
<dbReference type="PANTHER" id="PTHR35757:SF1">
    <property type="entry name" value="THERMOSOME SUBUNIT GAMMA"/>
    <property type="match status" value="1"/>
</dbReference>